<evidence type="ECO:0000313" key="3">
    <source>
        <dbReference type="Proteomes" id="UP000069940"/>
    </source>
</evidence>
<sequence>MPFVLRITDHWNRSACQVRGARKRSDSIQHAIQPIIGSAQRNWQSQPCQGRKTGRARGHRDEEAFQPRATTGGPLASTRVSTVHPFEGTRKARSQAWQETFRHHEEKQRGRSVHRFSNSTRRRRAPTKAGSRGKTLLVVKPSDWCTPVGDNGSGSEDPCEYVLSMRMQ</sequence>
<evidence type="ECO:0000313" key="2">
    <source>
        <dbReference type="EnsemblMetazoa" id="AALFPA23_023185.P34477"/>
    </source>
</evidence>
<proteinExistence type="predicted"/>
<dbReference type="GeneID" id="109622709"/>
<evidence type="ECO:0008006" key="4">
    <source>
        <dbReference type="Google" id="ProtNLM"/>
    </source>
</evidence>
<dbReference type="Proteomes" id="UP000069940">
    <property type="component" value="Unassembled WGS sequence"/>
</dbReference>
<dbReference type="EnsemblMetazoa" id="AALFPA23_023185.R34478">
    <property type="protein sequence ID" value="AALFPA23_023185.P34478"/>
    <property type="gene ID" value="AALFPA23_023185"/>
</dbReference>
<reference evidence="3" key="1">
    <citation type="journal article" date="2015" name="Proc. Natl. Acad. Sci. U.S.A.">
        <title>Genome sequence of the Asian Tiger mosquito, Aedes albopictus, reveals insights into its biology, genetics, and evolution.</title>
        <authorList>
            <person name="Chen X.G."/>
            <person name="Jiang X."/>
            <person name="Gu J."/>
            <person name="Xu M."/>
            <person name="Wu Y."/>
            <person name="Deng Y."/>
            <person name="Zhang C."/>
            <person name="Bonizzoni M."/>
            <person name="Dermauw W."/>
            <person name="Vontas J."/>
            <person name="Armbruster P."/>
            <person name="Huang X."/>
            <person name="Yang Y."/>
            <person name="Zhang H."/>
            <person name="He W."/>
            <person name="Peng H."/>
            <person name="Liu Y."/>
            <person name="Wu K."/>
            <person name="Chen J."/>
            <person name="Lirakis M."/>
            <person name="Topalis P."/>
            <person name="Van Leeuwen T."/>
            <person name="Hall A.B."/>
            <person name="Jiang X."/>
            <person name="Thorpe C."/>
            <person name="Mueller R.L."/>
            <person name="Sun C."/>
            <person name="Waterhouse R.M."/>
            <person name="Yan G."/>
            <person name="Tu Z.J."/>
            <person name="Fang X."/>
            <person name="James A.A."/>
        </authorList>
    </citation>
    <scope>NUCLEOTIDE SEQUENCE [LARGE SCALE GENOMIC DNA]</scope>
    <source>
        <strain evidence="3">Foshan</strain>
    </source>
</reference>
<feature type="region of interest" description="Disordered" evidence="1">
    <location>
        <begin position="40"/>
        <end position="134"/>
    </location>
</feature>
<evidence type="ECO:0000256" key="1">
    <source>
        <dbReference type="SAM" id="MobiDB-lite"/>
    </source>
</evidence>
<accession>A0ABM1ZZZ1</accession>
<name>A0ABM1ZZZ1_AEDAL</name>
<protein>
    <recommendedName>
        <fullName evidence="4">Secreted protein</fullName>
    </recommendedName>
</protein>
<feature type="compositionally biased region" description="Basic residues" evidence="1">
    <location>
        <begin position="110"/>
        <end position="126"/>
    </location>
</feature>
<dbReference type="RefSeq" id="XP_062706908.1">
    <property type="nucleotide sequence ID" value="XM_062850924.1"/>
</dbReference>
<dbReference type="EnsemblMetazoa" id="AALFPA23_023185.R34477">
    <property type="protein sequence ID" value="AALFPA23_023185.P34477"/>
    <property type="gene ID" value="AALFPA23_023185"/>
</dbReference>
<reference evidence="2" key="2">
    <citation type="submission" date="2025-05" db="UniProtKB">
        <authorList>
            <consortium name="EnsemblMetazoa"/>
        </authorList>
    </citation>
    <scope>IDENTIFICATION</scope>
    <source>
        <strain evidence="2">Foshan</strain>
    </source>
</reference>
<dbReference type="RefSeq" id="XP_062706907.1">
    <property type="nucleotide sequence ID" value="XM_062850923.1"/>
</dbReference>
<feature type="compositionally biased region" description="Basic and acidic residues" evidence="1">
    <location>
        <begin position="100"/>
        <end position="109"/>
    </location>
</feature>
<organism evidence="2 3">
    <name type="scientific">Aedes albopictus</name>
    <name type="common">Asian tiger mosquito</name>
    <name type="synonym">Stegomyia albopicta</name>
    <dbReference type="NCBI Taxonomy" id="7160"/>
    <lineage>
        <taxon>Eukaryota</taxon>
        <taxon>Metazoa</taxon>
        <taxon>Ecdysozoa</taxon>
        <taxon>Arthropoda</taxon>
        <taxon>Hexapoda</taxon>
        <taxon>Insecta</taxon>
        <taxon>Pterygota</taxon>
        <taxon>Neoptera</taxon>
        <taxon>Endopterygota</taxon>
        <taxon>Diptera</taxon>
        <taxon>Nematocera</taxon>
        <taxon>Culicoidea</taxon>
        <taxon>Culicidae</taxon>
        <taxon>Culicinae</taxon>
        <taxon>Aedini</taxon>
        <taxon>Aedes</taxon>
        <taxon>Stegomyia</taxon>
    </lineage>
</organism>
<keyword evidence="3" id="KW-1185">Reference proteome</keyword>